<comment type="caution">
    <text evidence="1">The sequence shown here is derived from an EMBL/GenBank/DDBJ whole genome shotgun (WGS) entry which is preliminary data.</text>
</comment>
<dbReference type="EMBL" id="PQFF01000135">
    <property type="protein sequence ID" value="RHZ79570.1"/>
    <property type="molecule type" value="Genomic_DNA"/>
</dbReference>
<accession>A0A397J3W4</accession>
<name>A0A397J3W4_9GLOM</name>
<protein>
    <submittedName>
        <fullName evidence="1">Uncharacterized protein</fullName>
    </submittedName>
</protein>
<gene>
    <name evidence="1" type="ORF">Glove_144g78</name>
</gene>
<reference evidence="1 2" key="1">
    <citation type="submission" date="2018-08" db="EMBL/GenBank/DDBJ databases">
        <title>Genome and evolution of the arbuscular mycorrhizal fungus Diversispora epigaea (formerly Glomus versiforme) and its bacterial endosymbionts.</title>
        <authorList>
            <person name="Sun X."/>
            <person name="Fei Z."/>
            <person name="Harrison M."/>
        </authorList>
    </citation>
    <scope>NUCLEOTIDE SEQUENCE [LARGE SCALE GENOMIC DNA]</scope>
    <source>
        <strain evidence="1 2">IT104</strain>
    </source>
</reference>
<evidence type="ECO:0000313" key="1">
    <source>
        <dbReference type="EMBL" id="RHZ79570.1"/>
    </source>
</evidence>
<organism evidence="1 2">
    <name type="scientific">Diversispora epigaea</name>
    <dbReference type="NCBI Taxonomy" id="1348612"/>
    <lineage>
        <taxon>Eukaryota</taxon>
        <taxon>Fungi</taxon>
        <taxon>Fungi incertae sedis</taxon>
        <taxon>Mucoromycota</taxon>
        <taxon>Glomeromycotina</taxon>
        <taxon>Glomeromycetes</taxon>
        <taxon>Diversisporales</taxon>
        <taxon>Diversisporaceae</taxon>
        <taxon>Diversispora</taxon>
    </lineage>
</organism>
<dbReference type="AlphaFoldDB" id="A0A397J3W4"/>
<proteinExistence type="predicted"/>
<dbReference type="Proteomes" id="UP000266861">
    <property type="component" value="Unassembled WGS sequence"/>
</dbReference>
<sequence>MYVPTIRPFSVIFKKKPIPTVFKESHNESELNITNLLDQDQYWPNSSSSNRKCITSANRVGTRLRKFLEKVVDKFSSNSIKKSFESKVTPLENSKGQKIKKNKRNDSYQNRFDNRLNTNVQGKFNIDIQDQLNTNVQSELDIQNQLNAINVQNHLNINDIHEKQSINVTNIASIRNPIKDNIRMNLHFYWSLPYTKPTKIKILRDISLQDFQKKVATYFNNIFHYEDVVLIVNTNRFNTQEDQIRIYNVCEEINAVHLERLAKENKITFVNSEKKWQNVKGEMKNNEIMNITIFCPEMLNYYF</sequence>
<evidence type="ECO:0000313" key="2">
    <source>
        <dbReference type="Proteomes" id="UP000266861"/>
    </source>
</evidence>
<keyword evidence="2" id="KW-1185">Reference proteome</keyword>